<keyword evidence="2" id="KW-1185">Reference proteome</keyword>
<sequence length="422" mass="46805">MPVVRTDDIRADVLRLNELSPPRYALILAICATVRLQFNMDGAGEYAARSVMNIPLDPTVNAKNLLDAAEQAYRQVNPVDHLSLDLVVASYFLFATYASLEKLGHAWLYLNQSITLATLLGLDHENGYNNLSKADSVTARRMFWILFVTERTFALQHRYPVRLRSNGIAKPDVIDSECPVVMNDFVNHISIFEVLPPALYEWHSETHQEKPQGVALAHQINSKLFGDQATTSLIESQQFDTRVTQQWLRVAIWRLVFGNKPSMSNRPGTLLPFSTPVDAGRAIMESLHSVSQSSMDIHGIAIEQKLCDIGISLADAAVAPASGFSSFEIGPRDLLCAVVKSLSNTRQGQSLLLPKLLKHSEVALGRNDPAAYVELDWSLYTNLAEHDGQPLEAHPSCVLEEVTSENVWVTGDDFGISDIRLT</sequence>
<gene>
    <name evidence="1" type="ORF">NM208_g13575</name>
</gene>
<comment type="caution">
    <text evidence="1">The sequence shown here is derived from an EMBL/GenBank/DDBJ whole genome shotgun (WGS) entry which is preliminary data.</text>
</comment>
<accession>A0ACC1RLV4</accession>
<reference evidence="1" key="1">
    <citation type="submission" date="2022-08" db="EMBL/GenBank/DDBJ databases">
        <title>Genome Sequence of Fusarium decemcellulare.</title>
        <authorList>
            <person name="Buettner E."/>
        </authorList>
    </citation>
    <scope>NUCLEOTIDE SEQUENCE</scope>
    <source>
        <strain evidence="1">Babe19</strain>
    </source>
</reference>
<protein>
    <submittedName>
        <fullName evidence="1">Uncharacterized protein</fullName>
    </submittedName>
</protein>
<dbReference type="Proteomes" id="UP001148629">
    <property type="component" value="Unassembled WGS sequence"/>
</dbReference>
<evidence type="ECO:0000313" key="2">
    <source>
        <dbReference type="Proteomes" id="UP001148629"/>
    </source>
</evidence>
<evidence type="ECO:0000313" key="1">
    <source>
        <dbReference type="EMBL" id="KAJ3520776.1"/>
    </source>
</evidence>
<name>A0ACC1RLV4_9HYPO</name>
<proteinExistence type="predicted"/>
<dbReference type="EMBL" id="JANRMS010002820">
    <property type="protein sequence ID" value="KAJ3520776.1"/>
    <property type="molecule type" value="Genomic_DNA"/>
</dbReference>
<organism evidence="1 2">
    <name type="scientific">Fusarium decemcellulare</name>
    <dbReference type="NCBI Taxonomy" id="57161"/>
    <lineage>
        <taxon>Eukaryota</taxon>
        <taxon>Fungi</taxon>
        <taxon>Dikarya</taxon>
        <taxon>Ascomycota</taxon>
        <taxon>Pezizomycotina</taxon>
        <taxon>Sordariomycetes</taxon>
        <taxon>Hypocreomycetidae</taxon>
        <taxon>Hypocreales</taxon>
        <taxon>Nectriaceae</taxon>
        <taxon>Fusarium</taxon>
        <taxon>Fusarium decemcellulare species complex</taxon>
    </lineage>
</organism>